<dbReference type="AlphaFoldDB" id="A0AAV7PZQ9"/>
<feature type="non-terminal residue" evidence="1">
    <location>
        <position position="63"/>
    </location>
</feature>
<organism evidence="1 2">
    <name type="scientific">Pleurodeles waltl</name>
    <name type="common">Iberian ribbed newt</name>
    <dbReference type="NCBI Taxonomy" id="8319"/>
    <lineage>
        <taxon>Eukaryota</taxon>
        <taxon>Metazoa</taxon>
        <taxon>Chordata</taxon>
        <taxon>Craniata</taxon>
        <taxon>Vertebrata</taxon>
        <taxon>Euteleostomi</taxon>
        <taxon>Amphibia</taxon>
        <taxon>Batrachia</taxon>
        <taxon>Caudata</taxon>
        <taxon>Salamandroidea</taxon>
        <taxon>Salamandridae</taxon>
        <taxon>Pleurodelinae</taxon>
        <taxon>Pleurodeles</taxon>
    </lineage>
</organism>
<name>A0AAV7PZQ9_PLEWA</name>
<evidence type="ECO:0000313" key="2">
    <source>
        <dbReference type="Proteomes" id="UP001066276"/>
    </source>
</evidence>
<feature type="non-terminal residue" evidence="1">
    <location>
        <position position="1"/>
    </location>
</feature>
<protein>
    <submittedName>
        <fullName evidence="1">Uncharacterized protein</fullName>
    </submittedName>
</protein>
<keyword evidence="2" id="KW-1185">Reference proteome</keyword>
<gene>
    <name evidence="1" type="ORF">NDU88_000281</name>
</gene>
<accession>A0AAV7PZQ9</accession>
<evidence type="ECO:0000313" key="1">
    <source>
        <dbReference type="EMBL" id="KAJ1133806.1"/>
    </source>
</evidence>
<sequence>SGYFFTWSLSPWPVPLSLVTSLHLVFISMACSPQSGYFFSLSLSPWPVPHSLASLPDLYLHGL</sequence>
<dbReference type="Proteomes" id="UP001066276">
    <property type="component" value="Chromosome 6"/>
</dbReference>
<proteinExistence type="predicted"/>
<dbReference type="EMBL" id="JANPWB010000010">
    <property type="protein sequence ID" value="KAJ1133806.1"/>
    <property type="molecule type" value="Genomic_DNA"/>
</dbReference>
<comment type="caution">
    <text evidence="1">The sequence shown here is derived from an EMBL/GenBank/DDBJ whole genome shotgun (WGS) entry which is preliminary data.</text>
</comment>
<reference evidence="1" key="1">
    <citation type="journal article" date="2022" name="bioRxiv">
        <title>Sequencing and chromosome-scale assembly of the giantPleurodeles waltlgenome.</title>
        <authorList>
            <person name="Brown T."/>
            <person name="Elewa A."/>
            <person name="Iarovenko S."/>
            <person name="Subramanian E."/>
            <person name="Araus A.J."/>
            <person name="Petzold A."/>
            <person name="Susuki M."/>
            <person name="Suzuki K.-i.T."/>
            <person name="Hayashi T."/>
            <person name="Toyoda A."/>
            <person name="Oliveira C."/>
            <person name="Osipova E."/>
            <person name="Leigh N.D."/>
            <person name="Simon A."/>
            <person name="Yun M.H."/>
        </authorList>
    </citation>
    <scope>NUCLEOTIDE SEQUENCE</scope>
    <source>
        <strain evidence="1">20211129_DDA</strain>
        <tissue evidence="1">Liver</tissue>
    </source>
</reference>